<evidence type="ECO:0000313" key="1">
    <source>
        <dbReference type="EMBL" id="CAK9310457.1"/>
    </source>
</evidence>
<name>A0ABP0XQM1_9ROSI</name>
<accession>A0ABP0XQM1</accession>
<dbReference type="PANTHER" id="PTHR36312:SF1">
    <property type="entry name" value="OS01G0594500 PROTEIN"/>
    <property type="match status" value="1"/>
</dbReference>
<dbReference type="PANTHER" id="PTHR36312">
    <property type="entry name" value="THIONIN-LIKE PROTEIN 1"/>
    <property type="match status" value="1"/>
</dbReference>
<reference evidence="1 2" key="1">
    <citation type="submission" date="2024-03" db="EMBL/GenBank/DDBJ databases">
        <authorList>
            <person name="Gkanogiannis A."/>
            <person name="Becerra Lopez-Lavalle L."/>
        </authorList>
    </citation>
    <scope>NUCLEOTIDE SEQUENCE [LARGE SCALE GENOMIC DNA]</scope>
</reference>
<dbReference type="InterPro" id="IPR038975">
    <property type="entry name" value="THNL"/>
</dbReference>
<dbReference type="EMBL" id="OZ021735">
    <property type="protein sequence ID" value="CAK9310457.1"/>
    <property type="molecule type" value="Genomic_DNA"/>
</dbReference>
<proteinExistence type="predicted"/>
<dbReference type="Proteomes" id="UP001642487">
    <property type="component" value="Chromosome 1"/>
</dbReference>
<evidence type="ECO:0000313" key="2">
    <source>
        <dbReference type="Proteomes" id="UP001642487"/>
    </source>
</evidence>
<keyword evidence="2" id="KW-1185">Reference proteome</keyword>
<evidence type="ECO:0008006" key="3">
    <source>
        <dbReference type="Google" id="ProtNLM"/>
    </source>
</evidence>
<protein>
    <recommendedName>
        <fullName evidence="3">Thionin-like protein</fullName>
    </recommendedName>
</protein>
<organism evidence="1 2">
    <name type="scientific">Citrullus colocynthis</name>
    <name type="common">colocynth</name>
    <dbReference type="NCBI Taxonomy" id="252529"/>
    <lineage>
        <taxon>Eukaryota</taxon>
        <taxon>Viridiplantae</taxon>
        <taxon>Streptophyta</taxon>
        <taxon>Embryophyta</taxon>
        <taxon>Tracheophyta</taxon>
        <taxon>Spermatophyta</taxon>
        <taxon>Magnoliopsida</taxon>
        <taxon>eudicotyledons</taxon>
        <taxon>Gunneridae</taxon>
        <taxon>Pentapetalae</taxon>
        <taxon>rosids</taxon>
        <taxon>fabids</taxon>
        <taxon>Cucurbitales</taxon>
        <taxon>Cucurbitaceae</taxon>
        <taxon>Benincaseae</taxon>
        <taxon>Citrullus</taxon>
    </lineage>
</organism>
<sequence length="94" mass="10277">MANSNFLDCYHSCFVMCAITPGVSFLDCPSRCLHSCMSPSTKNAKFHHQHQNQFFCNLGCATSSCTNFSTKDNPAEKEVGSCVDSCTQTCSMNS</sequence>
<gene>
    <name evidence="1" type="ORF">CITCOLO1_LOCUS2084</name>
</gene>